<reference evidence="3 4" key="1">
    <citation type="submission" date="2016-10" db="EMBL/GenBank/DDBJ databases">
        <authorList>
            <person name="de Groot N.N."/>
        </authorList>
    </citation>
    <scope>NUCLEOTIDE SEQUENCE [LARGE SCALE GENOMIC DNA]</scope>
    <source>
        <strain evidence="3 4">DSM 15827</strain>
    </source>
</reference>
<gene>
    <name evidence="3" type="ORF">SAMN05421767_11611</name>
</gene>
<dbReference type="PANTHER" id="PTHR33121:SF70">
    <property type="entry name" value="SIGNALING PROTEIN YKOW"/>
    <property type="match status" value="1"/>
</dbReference>
<dbReference type="Gene3D" id="3.20.20.450">
    <property type="entry name" value="EAL domain"/>
    <property type="match status" value="1"/>
</dbReference>
<name>A0A1H9KXJ9_9LACT</name>
<dbReference type="STRING" id="137733.SAMN05421767_11611"/>
<dbReference type="Pfam" id="PF00563">
    <property type="entry name" value="EAL"/>
    <property type="match status" value="1"/>
</dbReference>
<dbReference type="SUPFAM" id="SSF55073">
    <property type="entry name" value="Nucleotide cyclase"/>
    <property type="match status" value="1"/>
</dbReference>
<dbReference type="Proteomes" id="UP000198556">
    <property type="component" value="Unassembled WGS sequence"/>
</dbReference>
<dbReference type="Gene3D" id="3.30.70.270">
    <property type="match status" value="1"/>
</dbReference>
<dbReference type="SMART" id="SM00267">
    <property type="entry name" value="GGDEF"/>
    <property type="match status" value="1"/>
</dbReference>
<dbReference type="InterPro" id="IPR000160">
    <property type="entry name" value="GGDEF_dom"/>
</dbReference>
<dbReference type="InterPro" id="IPR035919">
    <property type="entry name" value="EAL_sf"/>
</dbReference>
<dbReference type="PROSITE" id="PS50883">
    <property type="entry name" value="EAL"/>
    <property type="match status" value="1"/>
</dbReference>
<evidence type="ECO:0000313" key="4">
    <source>
        <dbReference type="Proteomes" id="UP000198556"/>
    </source>
</evidence>
<evidence type="ECO:0000259" key="2">
    <source>
        <dbReference type="PROSITE" id="PS50887"/>
    </source>
</evidence>
<dbReference type="Pfam" id="PF00990">
    <property type="entry name" value="GGDEF"/>
    <property type="match status" value="1"/>
</dbReference>
<dbReference type="PROSITE" id="PS50887">
    <property type="entry name" value="GGDEF"/>
    <property type="match status" value="1"/>
</dbReference>
<accession>A0A1H9KXJ9</accession>
<dbReference type="InterPro" id="IPR043128">
    <property type="entry name" value="Rev_trsase/Diguanyl_cyclase"/>
</dbReference>
<dbReference type="SUPFAM" id="SSF141868">
    <property type="entry name" value="EAL domain-like"/>
    <property type="match status" value="1"/>
</dbReference>
<dbReference type="GO" id="GO:0071111">
    <property type="term" value="F:cyclic-guanylate-specific phosphodiesterase activity"/>
    <property type="evidence" value="ECO:0007669"/>
    <property type="project" value="InterPro"/>
</dbReference>
<dbReference type="NCBIfam" id="TIGR00254">
    <property type="entry name" value="GGDEF"/>
    <property type="match status" value="1"/>
</dbReference>
<dbReference type="CDD" id="cd01948">
    <property type="entry name" value="EAL"/>
    <property type="match status" value="1"/>
</dbReference>
<dbReference type="SMART" id="SM00052">
    <property type="entry name" value="EAL"/>
    <property type="match status" value="1"/>
</dbReference>
<dbReference type="InterPro" id="IPR050706">
    <property type="entry name" value="Cyclic-di-GMP_PDE-like"/>
</dbReference>
<dbReference type="InterPro" id="IPR001633">
    <property type="entry name" value="EAL_dom"/>
</dbReference>
<evidence type="ECO:0000259" key="1">
    <source>
        <dbReference type="PROSITE" id="PS50883"/>
    </source>
</evidence>
<dbReference type="InterPro" id="IPR029787">
    <property type="entry name" value="Nucleotide_cyclase"/>
</dbReference>
<protein>
    <submittedName>
        <fullName evidence="3">Diguanylate cyclase (GGDEF) domain-containing protein</fullName>
    </submittedName>
</protein>
<sequence length="446" mass="51568">MNEKKIEECINYLSNIRKEKGIEKLEIEKYIKKDLETIEYDGYLLRLDIDNLRGINAARGNSHGDVLIEYTHQCISHVLDPQQKVYCLSGGEFIIISPKDNMCSAETLYKKIQQEITNLIIKHEYCFSFSVCGGIFYVDGTEITFDEILKCSEFTLETAKKKGPNEYYSFCIKDYYERVSNHHLKLMLQKAVNDDFDGFIVNFQPIANHEGQIRAAEALLRFQKDDVTINPGLLIDLLEETGLIILVGRWTLKKALEFCNHVRIFDPKFVISVNMSYIEASDYTRLDYILETLEEFEVPAGNLSIELTESGLLETDKNIQHLWQGLKKAGVFISLDDFGTGFSNFHYIEDIKPDLLKVDYIITQQAMQSERHFKILEAINSVVQHLDLKLCVEGIEDREVFDKMKKLGASFYQGYHFSKPCTSDEFINKFFAINMEEEENQCPKNN</sequence>
<evidence type="ECO:0000313" key="3">
    <source>
        <dbReference type="EMBL" id="SER03890.1"/>
    </source>
</evidence>
<feature type="domain" description="GGDEF" evidence="2">
    <location>
        <begin position="40"/>
        <end position="172"/>
    </location>
</feature>
<dbReference type="RefSeq" id="WP_177159542.1">
    <property type="nucleotide sequence ID" value="NZ_FOGF01000016.1"/>
</dbReference>
<keyword evidence="4" id="KW-1185">Reference proteome</keyword>
<dbReference type="EMBL" id="FOGF01000016">
    <property type="protein sequence ID" value="SER03890.1"/>
    <property type="molecule type" value="Genomic_DNA"/>
</dbReference>
<feature type="domain" description="EAL" evidence="1">
    <location>
        <begin position="181"/>
        <end position="434"/>
    </location>
</feature>
<dbReference type="PANTHER" id="PTHR33121">
    <property type="entry name" value="CYCLIC DI-GMP PHOSPHODIESTERASE PDEF"/>
    <property type="match status" value="1"/>
</dbReference>
<dbReference type="AlphaFoldDB" id="A0A1H9KXJ9"/>
<proteinExistence type="predicted"/>
<organism evidence="3 4">
    <name type="scientific">Granulicatella balaenopterae</name>
    <dbReference type="NCBI Taxonomy" id="137733"/>
    <lineage>
        <taxon>Bacteria</taxon>
        <taxon>Bacillati</taxon>
        <taxon>Bacillota</taxon>
        <taxon>Bacilli</taxon>
        <taxon>Lactobacillales</taxon>
        <taxon>Carnobacteriaceae</taxon>
        <taxon>Granulicatella</taxon>
    </lineage>
</organism>